<dbReference type="Gene3D" id="3.90.1150.10">
    <property type="entry name" value="Aspartate Aminotransferase, domain 1"/>
    <property type="match status" value="1"/>
</dbReference>
<name>A0A4S4B494_9RHOO</name>
<dbReference type="InterPro" id="IPR015422">
    <property type="entry name" value="PyrdxlP-dep_Trfase_small"/>
</dbReference>
<proteinExistence type="inferred from homology"/>
<dbReference type="GO" id="GO:0004123">
    <property type="term" value="F:cystathionine gamma-lyase activity"/>
    <property type="evidence" value="ECO:0007669"/>
    <property type="project" value="TreeGrafter"/>
</dbReference>
<dbReference type="FunFam" id="3.40.640.10:FF:000046">
    <property type="entry name" value="Cystathionine gamma-lyase"/>
    <property type="match status" value="1"/>
</dbReference>
<dbReference type="Pfam" id="PF01053">
    <property type="entry name" value="Cys_Met_Meta_PP"/>
    <property type="match status" value="1"/>
</dbReference>
<evidence type="ECO:0000256" key="2">
    <source>
        <dbReference type="ARBA" id="ARBA00009077"/>
    </source>
</evidence>
<dbReference type="Gene3D" id="3.40.640.10">
    <property type="entry name" value="Type I PLP-dependent aspartate aminotransferase-like (Major domain)"/>
    <property type="match status" value="1"/>
</dbReference>
<sequence length="379" mass="40036">MSDAKHAPDTLAAQGLGWIAPIHRDLAPPIHPSSTFERGADGSFPGGRVYARDQSPAYDQAEALLAALEGAHQALLFPSGMAAATTLLQALEPGSRVLAPRAMYWALRNWMQELAARGQIALDFYDNADTAALRARIATQPPRLLWVETPANPTWEITDLTAACAAARAHGSLVAVDSTVPTPVLTRPLELGADFVMHSATKYLNGHSDVVAGALACRADSPVWTRVRQNRALGGAILGPFEAWLLLRGMRTLALRVRHASASALAIARTFERDPRLAAVLYPGLPGHPGHATAAAQMQGGFGAMLSIRVAAGEQAALAATGRLQVFKRATSLGSVESLAEHRFSVEGPGSQCPPDLIRLSVGIEAVEDLLADLDQALG</sequence>
<comment type="cofactor">
    <cofactor evidence="1 5">
        <name>pyridoxal 5'-phosphate</name>
        <dbReference type="ChEBI" id="CHEBI:597326"/>
    </cofactor>
</comment>
<evidence type="ECO:0000313" key="7">
    <source>
        <dbReference type="Proteomes" id="UP000308430"/>
    </source>
</evidence>
<dbReference type="GO" id="GO:0030170">
    <property type="term" value="F:pyridoxal phosphate binding"/>
    <property type="evidence" value="ECO:0007669"/>
    <property type="project" value="InterPro"/>
</dbReference>
<dbReference type="InterPro" id="IPR000277">
    <property type="entry name" value="Cys/Met-Metab_PyrdxlP-dep_enz"/>
</dbReference>
<dbReference type="InterPro" id="IPR054542">
    <property type="entry name" value="Cys_met_metab_PP"/>
</dbReference>
<organism evidence="6 7">
    <name type="scientific">Pseudothauera nasutitermitis</name>
    <dbReference type="NCBI Taxonomy" id="2565930"/>
    <lineage>
        <taxon>Bacteria</taxon>
        <taxon>Pseudomonadati</taxon>
        <taxon>Pseudomonadota</taxon>
        <taxon>Betaproteobacteria</taxon>
        <taxon>Rhodocyclales</taxon>
        <taxon>Zoogloeaceae</taxon>
        <taxon>Pseudothauera</taxon>
    </lineage>
</organism>
<protein>
    <submittedName>
        <fullName evidence="6">PLP-dependent transferase</fullName>
    </submittedName>
</protein>
<dbReference type="GO" id="GO:0003962">
    <property type="term" value="F:cystathionine gamma-synthase activity"/>
    <property type="evidence" value="ECO:0007669"/>
    <property type="project" value="TreeGrafter"/>
</dbReference>
<comment type="similarity">
    <text evidence="2 5">Belongs to the trans-sulfuration enzymes family.</text>
</comment>
<keyword evidence="6" id="KW-0808">Transferase</keyword>
<dbReference type="GO" id="GO:0005737">
    <property type="term" value="C:cytoplasm"/>
    <property type="evidence" value="ECO:0007669"/>
    <property type="project" value="TreeGrafter"/>
</dbReference>
<dbReference type="PIRSF" id="PIRSF001434">
    <property type="entry name" value="CGS"/>
    <property type="match status" value="1"/>
</dbReference>
<evidence type="ECO:0000256" key="5">
    <source>
        <dbReference type="RuleBase" id="RU362118"/>
    </source>
</evidence>
<comment type="caution">
    <text evidence="6">The sequence shown here is derived from an EMBL/GenBank/DDBJ whole genome shotgun (WGS) entry which is preliminary data.</text>
</comment>
<dbReference type="EMBL" id="SSOC01000002">
    <property type="protein sequence ID" value="THF66560.1"/>
    <property type="molecule type" value="Genomic_DNA"/>
</dbReference>
<evidence type="ECO:0000256" key="4">
    <source>
        <dbReference type="PIRSR" id="PIRSR001434-2"/>
    </source>
</evidence>
<dbReference type="OrthoDB" id="9805807at2"/>
<gene>
    <name evidence="6" type="ORF">E6C76_06930</name>
</gene>
<dbReference type="InterPro" id="IPR015424">
    <property type="entry name" value="PyrdxlP-dep_Trfase"/>
</dbReference>
<evidence type="ECO:0000256" key="1">
    <source>
        <dbReference type="ARBA" id="ARBA00001933"/>
    </source>
</evidence>
<keyword evidence="3 4" id="KW-0663">Pyridoxal phosphate</keyword>
<dbReference type="GO" id="GO:0019343">
    <property type="term" value="P:cysteine biosynthetic process via cystathionine"/>
    <property type="evidence" value="ECO:0007669"/>
    <property type="project" value="TreeGrafter"/>
</dbReference>
<evidence type="ECO:0000313" key="6">
    <source>
        <dbReference type="EMBL" id="THF66560.1"/>
    </source>
</evidence>
<dbReference type="AlphaFoldDB" id="A0A4S4B494"/>
<dbReference type="PANTHER" id="PTHR11808">
    <property type="entry name" value="TRANS-SULFURATION ENZYME FAMILY MEMBER"/>
    <property type="match status" value="1"/>
</dbReference>
<dbReference type="InterPro" id="IPR015421">
    <property type="entry name" value="PyrdxlP-dep_Trfase_major"/>
</dbReference>
<dbReference type="PANTHER" id="PTHR11808:SF15">
    <property type="entry name" value="CYSTATHIONINE GAMMA-LYASE"/>
    <property type="match status" value="1"/>
</dbReference>
<dbReference type="RefSeq" id="WP_136347501.1">
    <property type="nucleotide sequence ID" value="NZ_SSOC01000002.1"/>
</dbReference>
<feature type="modified residue" description="N6-(pyridoxal phosphate)lysine" evidence="4">
    <location>
        <position position="202"/>
    </location>
</feature>
<dbReference type="Proteomes" id="UP000308430">
    <property type="component" value="Unassembled WGS sequence"/>
</dbReference>
<keyword evidence="7" id="KW-1185">Reference proteome</keyword>
<accession>A0A4S4B494</accession>
<dbReference type="PROSITE" id="PS00868">
    <property type="entry name" value="CYS_MET_METAB_PP"/>
    <property type="match status" value="1"/>
</dbReference>
<dbReference type="GO" id="GO:0019346">
    <property type="term" value="P:transsulfuration"/>
    <property type="evidence" value="ECO:0007669"/>
    <property type="project" value="InterPro"/>
</dbReference>
<evidence type="ECO:0000256" key="3">
    <source>
        <dbReference type="ARBA" id="ARBA00022898"/>
    </source>
</evidence>
<dbReference type="SUPFAM" id="SSF53383">
    <property type="entry name" value="PLP-dependent transferases"/>
    <property type="match status" value="1"/>
</dbReference>
<reference evidence="6 7" key="1">
    <citation type="submission" date="2019-04" db="EMBL/GenBank/DDBJ databases">
        <title>Azoarcus nasutitermitis sp. nov. isolated from termite nest.</title>
        <authorList>
            <person name="Lin S.-Y."/>
            <person name="Hameed A."/>
            <person name="Hsu Y.-H."/>
            <person name="Young C.-C."/>
        </authorList>
    </citation>
    <scope>NUCLEOTIDE SEQUENCE [LARGE SCALE GENOMIC DNA]</scope>
    <source>
        <strain evidence="6 7">CC-YHH838</strain>
    </source>
</reference>